<dbReference type="Proteomes" id="UP001172681">
    <property type="component" value="Unassembled WGS sequence"/>
</dbReference>
<dbReference type="SUPFAM" id="SSF50129">
    <property type="entry name" value="GroES-like"/>
    <property type="match status" value="1"/>
</dbReference>
<evidence type="ECO:0000256" key="3">
    <source>
        <dbReference type="ARBA" id="ARBA00022723"/>
    </source>
</evidence>
<dbReference type="InterPro" id="IPR013154">
    <property type="entry name" value="ADH-like_N"/>
</dbReference>
<dbReference type="InterPro" id="IPR013149">
    <property type="entry name" value="ADH-like_C"/>
</dbReference>
<dbReference type="SUPFAM" id="SSF51735">
    <property type="entry name" value="NAD(P)-binding Rossmann-fold domains"/>
    <property type="match status" value="1"/>
</dbReference>
<reference evidence="7" key="1">
    <citation type="submission" date="2022-10" db="EMBL/GenBank/DDBJ databases">
        <title>Culturing micro-colonial fungi from biological soil crusts in the Mojave desert and describing Neophaeococcomyces mojavensis, and introducing the new genera and species Taxawa tesnikishii.</title>
        <authorList>
            <person name="Kurbessoian T."/>
            <person name="Stajich J.E."/>
        </authorList>
    </citation>
    <scope>NUCLEOTIDE SEQUENCE</scope>
    <source>
        <strain evidence="7">TK_35</strain>
    </source>
</reference>
<proteinExistence type="inferred from homology"/>
<dbReference type="AlphaFoldDB" id="A0AA39D252"/>
<dbReference type="PANTHER" id="PTHR43350:SF20">
    <property type="entry name" value="ENOYL REDUCTASE (ER) DOMAIN-CONTAINING PROTEIN"/>
    <property type="match status" value="1"/>
</dbReference>
<gene>
    <name evidence="7" type="ORF">H2204_002927</name>
</gene>
<evidence type="ECO:0000313" key="8">
    <source>
        <dbReference type="Proteomes" id="UP001172681"/>
    </source>
</evidence>
<feature type="domain" description="Enoyl reductase (ER)" evidence="6">
    <location>
        <begin position="20"/>
        <end position="388"/>
    </location>
</feature>
<evidence type="ECO:0000259" key="6">
    <source>
        <dbReference type="SMART" id="SM00829"/>
    </source>
</evidence>
<keyword evidence="5" id="KW-0560">Oxidoreductase</keyword>
<keyword evidence="3" id="KW-0479">Metal-binding</keyword>
<organism evidence="7 8">
    <name type="scientific">Knufia peltigerae</name>
    <dbReference type="NCBI Taxonomy" id="1002370"/>
    <lineage>
        <taxon>Eukaryota</taxon>
        <taxon>Fungi</taxon>
        <taxon>Dikarya</taxon>
        <taxon>Ascomycota</taxon>
        <taxon>Pezizomycotina</taxon>
        <taxon>Eurotiomycetes</taxon>
        <taxon>Chaetothyriomycetidae</taxon>
        <taxon>Chaetothyriales</taxon>
        <taxon>Trichomeriaceae</taxon>
        <taxon>Knufia</taxon>
    </lineage>
</organism>
<dbReference type="Gene3D" id="3.90.180.10">
    <property type="entry name" value="Medium-chain alcohol dehydrogenases, catalytic domain"/>
    <property type="match status" value="1"/>
</dbReference>
<dbReference type="GO" id="GO:0046872">
    <property type="term" value="F:metal ion binding"/>
    <property type="evidence" value="ECO:0007669"/>
    <property type="project" value="UniProtKB-KW"/>
</dbReference>
<keyword evidence="8" id="KW-1185">Reference proteome</keyword>
<sequence>MDSLPTKNIPTKALVVEKPGAPFVLEDVILDEVRSQELLVEIKYAGVCHTDIVVQEGKMPIGSFPAVLGHEGAGVILRLGDGLKESGLVAGDRVMLGYCSCMECPACNEGRKGACNNIAMVNFAGARGPEDSPLRLANGTSIRGAFFGQSSFSKLAIVDYRAVVKYDGPVEDLSFLAPLGCGYMTGAATVLNVLQPKPSQTVAIFGLGAVGLCALMAAKSVPVAEIIAVDILDSRLEMATKFGATKTINGKQHDSIEAAIREVSQAGVDYIVDTTGLTKMINEGIKALGHGGTFAVVGTPRPGELAEFDALDMLVHCKKIIGITGGYCDPQAVSCSFGSAPALADLQKFIPRLVQMFRSGKFPIDTLSKTYPPTEIEQAMQDMKSGKV</sequence>
<dbReference type="Gene3D" id="3.40.50.720">
    <property type="entry name" value="NAD(P)-binding Rossmann-like Domain"/>
    <property type="match status" value="1"/>
</dbReference>
<dbReference type="CDD" id="cd08278">
    <property type="entry name" value="benzyl_alcohol_DH"/>
    <property type="match status" value="1"/>
</dbReference>
<dbReference type="Pfam" id="PF08240">
    <property type="entry name" value="ADH_N"/>
    <property type="match status" value="1"/>
</dbReference>
<name>A0AA39D252_9EURO</name>
<accession>A0AA39D252</accession>
<dbReference type="GO" id="GO:0016491">
    <property type="term" value="F:oxidoreductase activity"/>
    <property type="evidence" value="ECO:0007669"/>
    <property type="project" value="UniProtKB-KW"/>
</dbReference>
<dbReference type="PANTHER" id="PTHR43350">
    <property type="entry name" value="NAD-DEPENDENT ALCOHOL DEHYDROGENASE"/>
    <property type="match status" value="1"/>
</dbReference>
<evidence type="ECO:0000256" key="2">
    <source>
        <dbReference type="ARBA" id="ARBA00008072"/>
    </source>
</evidence>
<dbReference type="FunFam" id="3.40.50.720:FF:000003">
    <property type="entry name" value="S-(hydroxymethyl)glutathione dehydrogenase"/>
    <property type="match status" value="1"/>
</dbReference>
<keyword evidence="4" id="KW-0862">Zinc</keyword>
<evidence type="ECO:0000256" key="1">
    <source>
        <dbReference type="ARBA" id="ARBA00001947"/>
    </source>
</evidence>
<comment type="cofactor">
    <cofactor evidence="1">
        <name>Zn(2+)</name>
        <dbReference type="ChEBI" id="CHEBI:29105"/>
    </cofactor>
</comment>
<dbReference type="InterPro" id="IPR036291">
    <property type="entry name" value="NAD(P)-bd_dom_sf"/>
</dbReference>
<protein>
    <recommendedName>
        <fullName evidence="6">Enoyl reductase (ER) domain-containing protein</fullName>
    </recommendedName>
</protein>
<comment type="caution">
    <text evidence="7">The sequence shown here is derived from an EMBL/GenBank/DDBJ whole genome shotgun (WGS) entry which is preliminary data.</text>
</comment>
<dbReference type="EMBL" id="JAPDRN010000012">
    <property type="protein sequence ID" value="KAJ9641249.1"/>
    <property type="molecule type" value="Genomic_DNA"/>
</dbReference>
<evidence type="ECO:0000256" key="4">
    <source>
        <dbReference type="ARBA" id="ARBA00022833"/>
    </source>
</evidence>
<dbReference type="SMART" id="SM00829">
    <property type="entry name" value="PKS_ER"/>
    <property type="match status" value="1"/>
</dbReference>
<evidence type="ECO:0000256" key="5">
    <source>
        <dbReference type="ARBA" id="ARBA00023002"/>
    </source>
</evidence>
<dbReference type="InterPro" id="IPR011032">
    <property type="entry name" value="GroES-like_sf"/>
</dbReference>
<comment type="similarity">
    <text evidence="2">Belongs to the zinc-containing alcohol dehydrogenase family.</text>
</comment>
<evidence type="ECO:0000313" key="7">
    <source>
        <dbReference type="EMBL" id="KAJ9641249.1"/>
    </source>
</evidence>
<dbReference type="Pfam" id="PF00107">
    <property type="entry name" value="ADH_zinc_N"/>
    <property type="match status" value="1"/>
</dbReference>
<dbReference type="InterPro" id="IPR020843">
    <property type="entry name" value="ER"/>
</dbReference>